<protein>
    <submittedName>
        <fullName evidence="1">Uncharacterized protein</fullName>
    </submittedName>
</protein>
<accession>A0A5B7FMB2</accession>
<dbReference type="AlphaFoldDB" id="A0A5B7FMB2"/>
<reference evidence="1 2" key="1">
    <citation type="submission" date="2019-05" db="EMBL/GenBank/DDBJ databases">
        <title>Another draft genome of Portunus trituberculatus and its Hox gene families provides insights of decapod evolution.</title>
        <authorList>
            <person name="Jeong J.-H."/>
            <person name="Song I."/>
            <person name="Kim S."/>
            <person name="Choi T."/>
            <person name="Kim D."/>
            <person name="Ryu S."/>
            <person name="Kim W."/>
        </authorList>
    </citation>
    <scope>NUCLEOTIDE SEQUENCE [LARGE SCALE GENOMIC DNA]</scope>
    <source>
        <tissue evidence="1">Muscle</tissue>
    </source>
</reference>
<dbReference type="Proteomes" id="UP000324222">
    <property type="component" value="Unassembled WGS sequence"/>
</dbReference>
<comment type="caution">
    <text evidence="1">The sequence shown here is derived from an EMBL/GenBank/DDBJ whole genome shotgun (WGS) entry which is preliminary data.</text>
</comment>
<evidence type="ECO:0000313" key="2">
    <source>
        <dbReference type="Proteomes" id="UP000324222"/>
    </source>
</evidence>
<name>A0A5B7FMB2_PORTR</name>
<organism evidence="1 2">
    <name type="scientific">Portunus trituberculatus</name>
    <name type="common">Swimming crab</name>
    <name type="synonym">Neptunus trituberculatus</name>
    <dbReference type="NCBI Taxonomy" id="210409"/>
    <lineage>
        <taxon>Eukaryota</taxon>
        <taxon>Metazoa</taxon>
        <taxon>Ecdysozoa</taxon>
        <taxon>Arthropoda</taxon>
        <taxon>Crustacea</taxon>
        <taxon>Multicrustacea</taxon>
        <taxon>Malacostraca</taxon>
        <taxon>Eumalacostraca</taxon>
        <taxon>Eucarida</taxon>
        <taxon>Decapoda</taxon>
        <taxon>Pleocyemata</taxon>
        <taxon>Brachyura</taxon>
        <taxon>Eubrachyura</taxon>
        <taxon>Portunoidea</taxon>
        <taxon>Portunidae</taxon>
        <taxon>Portuninae</taxon>
        <taxon>Portunus</taxon>
    </lineage>
</organism>
<gene>
    <name evidence="1" type="ORF">E2C01_042635</name>
</gene>
<evidence type="ECO:0000313" key="1">
    <source>
        <dbReference type="EMBL" id="MPC48850.1"/>
    </source>
</evidence>
<dbReference type="EMBL" id="VSRR010008512">
    <property type="protein sequence ID" value="MPC48850.1"/>
    <property type="molecule type" value="Genomic_DNA"/>
</dbReference>
<sequence>MKSSHLSTPHSEVLVGFDPGQPNSLDLELPGWVSCLHHHGPGLLGQGLEPQLLALSAGEVECLLLPPELVAHLSDHKGEVISIAQQDGVVEGQSHQLLHQHVEEEGTEDAALGRPILQFVEAGPQALKLPFGTAVLMNEKRMGHLVL</sequence>
<keyword evidence="2" id="KW-1185">Reference proteome</keyword>
<proteinExistence type="predicted"/>